<comment type="caution">
    <text evidence="6">The sequence shown here is derived from an EMBL/GenBank/DDBJ whole genome shotgun (WGS) entry which is preliminary data.</text>
</comment>
<keyword evidence="7" id="KW-1185">Reference proteome</keyword>
<dbReference type="OrthoDB" id="9809772at2"/>
<evidence type="ECO:0000313" key="7">
    <source>
        <dbReference type="Proteomes" id="UP000238493"/>
    </source>
</evidence>
<keyword evidence="2 4" id="KW-0238">DNA-binding</keyword>
<feature type="DNA-binding region" description="H-T-H motif" evidence="4">
    <location>
        <begin position="29"/>
        <end position="48"/>
    </location>
</feature>
<dbReference type="Pfam" id="PF00440">
    <property type="entry name" value="TetR_N"/>
    <property type="match status" value="1"/>
</dbReference>
<dbReference type="InterPro" id="IPR001647">
    <property type="entry name" value="HTH_TetR"/>
</dbReference>
<keyword evidence="1" id="KW-0805">Transcription regulation</keyword>
<dbReference type="InterPro" id="IPR041479">
    <property type="entry name" value="TetR_CgmR_C"/>
</dbReference>
<dbReference type="Pfam" id="PF17937">
    <property type="entry name" value="TetR_C_28"/>
    <property type="match status" value="1"/>
</dbReference>
<evidence type="ECO:0000259" key="5">
    <source>
        <dbReference type="PROSITE" id="PS50977"/>
    </source>
</evidence>
<evidence type="ECO:0000256" key="2">
    <source>
        <dbReference type="ARBA" id="ARBA00023125"/>
    </source>
</evidence>
<sequence length="178" mass="20164">MSRAKRIDENTILDAEEEVIRKNGAGGLTIEAVARRAGVSVGGLQYSFRSKDALIAAMFDRWGREYEADIASLYPEPIDALDEVRRDIVFDFKQSIVAKKKAASIIAALLQSPEHMTRVRNWYQSRLSGIDMTTKEGRRARVAFLAAEGAFMLRFMGLREMDESEWEDIFDDVLALLR</sequence>
<gene>
    <name evidence="6" type="ORF">C3731_01075</name>
</gene>
<keyword evidence="3" id="KW-0804">Transcription</keyword>
<dbReference type="EMBL" id="PTRC01000005">
    <property type="protein sequence ID" value="PQA75425.1"/>
    <property type="molecule type" value="Genomic_DNA"/>
</dbReference>
<dbReference type="Proteomes" id="UP000238493">
    <property type="component" value="Unassembled WGS sequence"/>
</dbReference>
<evidence type="ECO:0000256" key="4">
    <source>
        <dbReference type="PROSITE-ProRule" id="PRU00335"/>
    </source>
</evidence>
<dbReference type="PANTHER" id="PTHR47506">
    <property type="entry name" value="TRANSCRIPTIONAL REGULATORY PROTEIN"/>
    <property type="match status" value="1"/>
</dbReference>
<proteinExistence type="predicted"/>
<evidence type="ECO:0000256" key="3">
    <source>
        <dbReference type="ARBA" id="ARBA00023163"/>
    </source>
</evidence>
<accession>A0A2S7J589</accession>
<dbReference type="GO" id="GO:0003677">
    <property type="term" value="F:DNA binding"/>
    <property type="evidence" value="ECO:0007669"/>
    <property type="project" value="UniProtKB-UniRule"/>
</dbReference>
<evidence type="ECO:0000313" key="6">
    <source>
        <dbReference type="EMBL" id="PQA75425.1"/>
    </source>
</evidence>
<protein>
    <submittedName>
        <fullName evidence="6">TetR family transcriptional regulator</fullName>
    </submittedName>
</protein>
<name>A0A2S7J589_9HYPH</name>
<dbReference type="InterPro" id="IPR009057">
    <property type="entry name" value="Homeodomain-like_sf"/>
</dbReference>
<evidence type="ECO:0000256" key="1">
    <source>
        <dbReference type="ARBA" id="ARBA00023015"/>
    </source>
</evidence>
<dbReference type="PRINTS" id="PR00455">
    <property type="entry name" value="HTHTETR"/>
</dbReference>
<reference evidence="6 7" key="1">
    <citation type="submission" date="2018-02" db="EMBL/GenBank/DDBJ databases">
        <title>Draft genome sequence of Ochrobactrum oryzae found in Brazil.</title>
        <authorList>
            <person name="Cerdeira L."/>
            <person name="Andrade F."/>
            <person name="Zacariotto T."/>
            <person name="Barbosa B."/>
            <person name="Santos S."/>
            <person name="Cassetari V."/>
            <person name="Lincopan N."/>
        </authorList>
    </citation>
    <scope>NUCLEOTIDE SEQUENCE [LARGE SCALE GENOMIC DNA]</scope>
    <source>
        <strain evidence="6 7">OA447</strain>
    </source>
</reference>
<dbReference type="SUPFAM" id="SSF46689">
    <property type="entry name" value="Homeodomain-like"/>
    <property type="match status" value="1"/>
</dbReference>
<dbReference type="PANTHER" id="PTHR47506:SF1">
    <property type="entry name" value="HTH-TYPE TRANSCRIPTIONAL REGULATOR YJDC"/>
    <property type="match status" value="1"/>
</dbReference>
<feature type="domain" description="HTH tetR-type" evidence="5">
    <location>
        <begin position="6"/>
        <end position="66"/>
    </location>
</feature>
<dbReference type="AlphaFoldDB" id="A0A2S7J589"/>
<dbReference type="PROSITE" id="PS50977">
    <property type="entry name" value="HTH_TETR_2"/>
    <property type="match status" value="1"/>
</dbReference>
<dbReference type="Gene3D" id="1.10.357.10">
    <property type="entry name" value="Tetracycline Repressor, domain 2"/>
    <property type="match status" value="1"/>
</dbReference>
<organism evidence="6 7">
    <name type="scientific">Brucella oryzae</name>
    <dbReference type="NCBI Taxonomy" id="335286"/>
    <lineage>
        <taxon>Bacteria</taxon>
        <taxon>Pseudomonadati</taxon>
        <taxon>Pseudomonadota</taxon>
        <taxon>Alphaproteobacteria</taxon>
        <taxon>Hyphomicrobiales</taxon>
        <taxon>Brucellaceae</taxon>
        <taxon>Brucella/Ochrobactrum group</taxon>
        <taxon>Brucella</taxon>
    </lineage>
</organism>